<dbReference type="InterPro" id="IPR000172">
    <property type="entry name" value="GMC_OxRdtase_N"/>
</dbReference>
<sequence>MAGILGLIAGLVSGGLRHPQMVTLRWALQILATWYGTLLLCGRLCLSAKFPFVRRFAALEQDKREKILRSWASSSFLHLRMMYVCLKCVTLRHYFSKVNEKNENPSWKAIGYCGPDGGSVVAGVLADAGYKVLVLEKGNYFSRSDLSLLEGPTCTEMYEGGGIIATDNVAVVILAGSTVGGGSAINWSASIRTPDNVRREWCEVHRLPLFGSRVFDKALDVVCRRMGVQSHVEKEGFNNAVLRRGCAAAGFPISDVPCNAPPEHYCGWCHLGCRDGKKQSSLETWLADMASSGNGLVLPGCRASGSRAEALQFQIKSKVTVVAGGALNTPQLLKRSGLKNKHVGKNLHLHPTVMAWGYFPERSYEGGILTSMATVGAAGSAIIQTPALHPGMYSALVPWLSAADFRQRMRRFARTAHVFALVRDEGSGTVDYPGSVTHRLTGRDEKRLREGLVAAVRVMAAAGAEEVGTQNVGGEKDEVEEMVKGVRRRRMGDLRTPLCSAHQMGSCRMGASPENGAVSPEGEAWEVEGLFVTDGSVIPTAVGVNPMVTVQAIAYCVAQNVVQHLQGKKTA</sequence>
<evidence type="ECO:0000256" key="8">
    <source>
        <dbReference type="ARBA" id="ARBA00022827"/>
    </source>
</evidence>
<keyword evidence="9" id="KW-1133">Transmembrane helix</keyword>
<evidence type="ECO:0000256" key="7">
    <source>
        <dbReference type="ARBA" id="ARBA00022692"/>
    </source>
</evidence>
<dbReference type="GO" id="GO:0016020">
    <property type="term" value="C:membrane"/>
    <property type="evidence" value="ECO:0007669"/>
    <property type="project" value="UniProtKB-SubCell"/>
</dbReference>
<keyword evidence="8" id="KW-0274">FAD</keyword>
<keyword evidence="7" id="KW-0812">Transmembrane</keyword>
<dbReference type="GO" id="GO:0046577">
    <property type="term" value="F:long-chain-alcohol oxidase activity"/>
    <property type="evidence" value="ECO:0007669"/>
    <property type="project" value="UniProtKB-EC"/>
</dbReference>
<feature type="domain" description="Glucose-methanol-choline oxidoreductase C-terminal" evidence="15">
    <location>
        <begin position="439"/>
        <end position="554"/>
    </location>
</feature>
<dbReference type="Proteomes" id="UP000236161">
    <property type="component" value="Unassembled WGS sequence"/>
</dbReference>
<evidence type="ECO:0000256" key="4">
    <source>
        <dbReference type="ARBA" id="ARBA00010790"/>
    </source>
</evidence>
<name>A0A2I0AZ14_9ASPA</name>
<evidence type="ECO:0000256" key="1">
    <source>
        <dbReference type="ARBA" id="ARBA00000920"/>
    </source>
</evidence>
<reference evidence="16 17" key="1">
    <citation type="journal article" date="2017" name="Nature">
        <title>The Apostasia genome and the evolution of orchids.</title>
        <authorList>
            <person name="Zhang G.Q."/>
            <person name="Liu K.W."/>
            <person name="Li Z."/>
            <person name="Lohaus R."/>
            <person name="Hsiao Y.Y."/>
            <person name="Niu S.C."/>
            <person name="Wang J.Y."/>
            <person name="Lin Y.C."/>
            <person name="Xu Q."/>
            <person name="Chen L.J."/>
            <person name="Yoshida K."/>
            <person name="Fujiwara S."/>
            <person name="Wang Z.W."/>
            <person name="Zhang Y.Q."/>
            <person name="Mitsuda N."/>
            <person name="Wang M."/>
            <person name="Liu G.H."/>
            <person name="Pecoraro L."/>
            <person name="Huang H.X."/>
            <person name="Xiao X.J."/>
            <person name="Lin M."/>
            <person name="Wu X.Y."/>
            <person name="Wu W.L."/>
            <person name="Chen Y.Y."/>
            <person name="Chang S.B."/>
            <person name="Sakamoto S."/>
            <person name="Ohme-Takagi M."/>
            <person name="Yagi M."/>
            <person name="Zeng S.J."/>
            <person name="Shen C.Y."/>
            <person name="Yeh C.M."/>
            <person name="Luo Y.B."/>
            <person name="Tsai W.C."/>
            <person name="Van de Peer Y."/>
            <person name="Liu Z.J."/>
        </authorList>
    </citation>
    <scope>NUCLEOTIDE SEQUENCE [LARGE SCALE GENOMIC DNA]</scope>
    <source>
        <strain evidence="17">cv. Shenzhen</strain>
        <tissue evidence="16">Stem</tissue>
    </source>
</reference>
<evidence type="ECO:0000256" key="6">
    <source>
        <dbReference type="ARBA" id="ARBA00022630"/>
    </source>
</evidence>
<keyword evidence="6" id="KW-0285">Flavoprotein</keyword>
<dbReference type="PANTHER" id="PTHR46056">
    <property type="entry name" value="LONG-CHAIN-ALCOHOL OXIDASE"/>
    <property type="match status" value="1"/>
</dbReference>
<comment type="catalytic activity">
    <reaction evidence="1 12">
        <text>a long-chain primary fatty alcohol + O2 = a long-chain fatty aldehyde + H2O2</text>
        <dbReference type="Rhea" id="RHEA:22756"/>
        <dbReference type="ChEBI" id="CHEBI:15379"/>
        <dbReference type="ChEBI" id="CHEBI:16240"/>
        <dbReference type="ChEBI" id="CHEBI:17176"/>
        <dbReference type="ChEBI" id="CHEBI:77396"/>
        <dbReference type="EC" id="1.1.3.20"/>
    </reaction>
</comment>
<proteinExistence type="inferred from homology"/>
<evidence type="ECO:0000259" key="15">
    <source>
        <dbReference type="Pfam" id="PF05199"/>
    </source>
</evidence>
<evidence type="ECO:0000256" key="9">
    <source>
        <dbReference type="ARBA" id="ARBA00022989"/>
    </source>
</evidence>
<dbReference type="PANTHER" id="PTHR46056:SF4">
    <property type="entry name" value="LONG-CHAIN-ALCOHOL OXIDASE FAO4A"/>
    <property type="match status" value="1"/>
</dbReference>
<dbReference type="Gene3D" id="3.50.50.60">
    <property type="entry name" value="FAD/NAD(P)-binding domain"/>
    <property type="match status" value="2"/>
</dbReference>
<keyword evidence="17" id="KW-1185">Reference proteome</keyword>
<dbReference type="Pfam" id="PF05199">
    <property type="entry name" value="GMC_oxred_C"/>
    <property type="match status" value="1"/>
</dbReference>
<feature type="active site" description="Proton acceptor" evidence="13">
    <location>
        <position position="502"/>
    </location>
</feature>
<dbReference type="STRING" id="1088818.A0A2I0AZ14"/>
<evidence type="ECO:0000256" key="10">
    <source>
        <dbReference type="ARBA" id="ARBA00023002"/>
    </source>
</evidence>
<dbReference type="OrthoDB" id="269227at2759"/>
<evidence type="ECO:0000256" key="11">
    <source>
        <dbReference type="ARBA" id="ARBA00023136"/>
    </source>
</evidence>
<dbReference type="InterPro" id="IPR036188">
    <property type="entry name" value="FAD/NAD-bd_sf"/>
</dbReference>
<dbReference type="InterPro" id="IPR012400">
    <property type="entry name" value="Long_Oxdase"/>
</dbReference>
<evidence type="ECO:0000256" key="3">
    <source>
        <dbReference type="ARBA" id="ARBA00004370"/>
    </source>
</evidence>
<comment type="function">
    <text evidence="2 12">Long-chain fatty alcohol oxidase involved in the omega-oxidation pathway of lipid degradation.</text>
</comment>
<dbReference type="EMBL" id="KZ451935">
    <property type="protein sequence ID" value="PKA60790.1"/>
    <property type="molecule type" value="Genomic_DNA"/>
</dbReference>
<dbReference type="AlphaFoldDB" id="A0A2I0AZ14"/>
<organism evidence="16 17">
    <name type="scientific">Apostasia shenzhenica</name>
    <dbReference type="NCBI Taxonomy" id="1088818"/>
    <lineage>
        <taxon>Eukaryota</taxon>
        <taxon>Viridiplantae</taxon>
        <taxon>Streptophyta</taxon>
        <taxon>Embryophyta</taxon>
        <taxon>Tracheophyta</taxon>
        <taxon>Spermatophyta</taxon>
        <taxon>Magnoliopsida</taxon>
        <taxon>Liliopsida</taxon>
        <taxon>Asparagales</taxon>
        <taxon>Orchidaceae</taxon>
        <taxon>Apostasioideae</taxon>
        <taxon>Apostasia</taxon>
    </lineage>
</organism>
<comment type="subcellular location">
    <subcellularLocation>
        <location evidence="3 12">Membrane</location>
    </subcellularLocation>
</comment>
<dbReference type="PIRSF" id="PIRSF028937">
    <property type="entry name" value="Lg_Ch_AO"/>
    <property type="match status" value="1"/>
</dbReference>
<protein>
    <recommendedName>
        <fullName evidence="5 12">Long-chain-alcohol oxidase</fullName>
        <ecNumber evidence="5 12">1.1.3.20</ecNumber>
    </recommendedName>
</protein>
<comment type="similarity">
    <text evidence="4 12">Belongs to the GMC oxidoreductase family.</text>
</comment>
<dbReference type="Pfam" id="PF00732">
    <property type="entry name" value="GMC_oxred_N"/>
    <property type="match status" value="1"/>
</dbReference>
<gene>
    <name evidence="16" type="primary">FAO4A</name>
    <name evidence="16" type="ORF">AXF42_Ash006424</name>
</gene>
<evidence type="ECO:0000313" key="17">
    <source>
        <dbReference type="Proteomes" id="UP000236161"/>
    </source>
</evidence>
<dbReference type="InterPro" id="IPR007867">
    <property type="entry name" value="GMC_OxRtase_C"/>
</dbReference>
<evidence type="ECO:0000256" key="5">
    <source>
        <dbReference type="ARBA" id="ARBA00013125"/>
    </source>
</evidence>
<evidence type="ECO:0000256" key="12">
    <source>
        <dbReference type="PIRNR" id="PIRNR028937"/>
    </source>
</evidence>
<evidence type="ECO:0000256" key="13">
    <source>
        <dbReference type="PIRSR" id="PIRSR028937-1"/>
    </source>
</evidence>
<keyword evidence="11 12" id="KW-0472">Membrane</keyword>
<evidence type="ECO:0000313" key="16">
    <source>
        <dbReference type="EMBL" id="PKA60790.1"/>
    </source>
</evidence>
<dbReference type="SUPFAM" id="SSF51905">
    <property type="entry name" value="FAD/NAD(P)-binding domain"/>
    <property type="match status" value="1"/>
</dbReference>
<dbReference type="GO" id="GO:0050660">
    <property type="term" value="F:flavin adenine dinucleotide binding"/>
    <property type="evidence" value="ECO:0007669"/>
    <property type="project" value="InterPro"/>
</dbReference>
<feature type="domain" description="Glucose-methanol-choline oxidoreductase N-terminal" evidence="14">
    <location>
        <begin position="155"/>
        <end position="351"/>
    </location>
</feature>
<keyword evidence="10 12" id="KW-0560">Oxidoreductase</keyword>
<dbReference type="EC" id="1.1.3.20" evidence="5 12"/>
<accession>A0A2I0AZ14</accession>
<evidence type="ECO:0000256" key="2">
    <source>
        <dbReference type="ARBA" id="ARBA00003842"/>
    </source>
</evidence>
<evidence type="ECO:0000259" key="14">
    <source>
        <dbReference type="Pfam" id="PF00732"/>
    </source>
</evidence>